<organism evidence="4 5">
    <name type="scientific">Candidatus Contendibacter odensensis</name>
    <dbReference type="NCBI Taxonomy" id="1400860"/>
    <lineage>
        <taxon>Bacteria</taxon>
        <taxon>Pseudomonadati</taxon>
        <taxon>Pseudomonadota</taxon>
        <taxon>Gammaproteobacteria</taxon>
        <taxon>Candidatus Competibacteraceae</taxon>
        <taxon>Candidatus Contendibacter</taxon>
    </lineage>
</organism>
<dbReference type="Gene3D" id="3.10.580.10">
    <property type="entry name" value="CBS-domain"/>
    <property type="match status" value="1"/>
</dbReference>
<dbReference type="InterPro" id="IPR000644">
    <property type="entry name" value="CBS_dom"/>
</dbReference>
<dbReference type="Pfam" id="PF00571">
    <property type="entry name" value="CBS"/>
    <property type="match status" value="2"/>
</dbReference>
<evidence type="ECO:0000256" key="1">
    <source>
        <dbReference type="ARBA" id="ARBA00023122"/>
    </source>
</evidence>
<dbReference type="SUPFAM" id="SSF54631">
    <property type="entry name" value="CBS-domain pair"/>
    <property type="match status" value="1"/>
</dbReference>
<dbReference type="AlphaFoldDB" id="A0A2G6PG83"/>
<evidence type="ECO:0000256" key="2">
    <source>
        <dbReference type="PROSITE-ProRule" id="PRU00703"/>
    </source>
</evidence>
<dbReference type="PANTHER" id="PTHR43080">
    <property type="entry name" value="CBS DOMAIN-CONTAINING PROTEIN CBSX3, MITOCHONDRIAL"/>
    <property type="match status" value="1"/>
</dbReference>
<comment type="caution">
    <text evidence="4">The sequence shown here is derived from an EMBL/GenBank/DDBJ whole genome shotgun (WGS) entry which is preliminary data.</text>
</comment>
<protein>
    <submittedName>
        <fullName evidence="4">Histidine kinase</fullName>
    </submittedName>
</protein>
<reference evidence="4 5" key="1">
    <citation type="submission" date="2017-10" db="EMBL/GenBank/DDBJ databases">
        <title>Novel microbial diversity and functional potential in the marine mammal oral microbiome.</title>
        <authorList>
            <person name="Dudek N.K."/>
            <person name="Sun C.L."/>
            <person name="Burstein D."/>
            <person name="Kantor R.S."/>
            <person name="Aliaga Goltsman D.S."/>
            <person name="Bik E.M."/>
            <person name="Thomas B.C."/>
            <person name="Banfield J.F."/>
            <person name="Relman D.A."/>
        </authorList>
    </citation>
    <scope>NUCLEOTIDE SEQUENCE [LARGE SCALE GENOMIC DNA]</scope>
    <source>
        <strain evidence="4">DOLJORAL78_50_517</strain>
    </source>
</reference>
<keyword evidence="4" id="KW-0808">Transferase</keyword>
<dbReference type="GO" id="GO:0016301">
    <property type="term" value="F:kinase activity"/>
    <property type="evidence" value="ECO:0007669"/>
    <property type="project" value="UniProtKB-KW"/>
</dbReference>
<dbReference type="EMBL" id="PDTV01000004">
    <property type="protein sequence ID" value="PIE83555.1"/>
    <property type="molecule type" value="Genomic_DNA"/>
</dbReference>
<dbReference type="Proteomes" id="UP000229278">
    <property type="component" value="Unassembled WGS sequence"/>
</dbReference>
<name>A0A2G6PG83_9GAMM</name>
<gene>
    <name evidence="4" type="ORF">CSA09_01530</name>
</gene>
<keyword evidence="4" id="KW-0418">Kinase</keyword>
<dbReference type="PROSITE" id="PS51371">
    <property type="entry name" value="CBS"/>
    <property type="match status" value="1"/>
</dbReference>
<dbReference type="InterPro" id="IPR051257">
    <property type="entry name" value="Diverse_CBS-Domain"/>
</dbReference>
<sequence length="156" mass="17655">MTRERQLIRVIDVMKTAVDIIDDSMTVAQALKMMKHFETKCLIVDKRHDDDEYGIVLISDIACHVLAKDRSPERVNVYEIMFKPVIAVNPQMDIRYCARLFQKLGLSRTPVIENGKVIGIISYTDMVLKGMCAITPGCDANLSQSPPPNDESDKRK</sequence>
<dbReference type="InterPro" id="IPR046342">
    <property type="entry name" value="CBS_dom_sf"/>
</dbReference>
<feature type="domain" description="CBS" evidence="3">
    <location>
        <begin position="81"/>
        <end position="140"/>
    </location>
</feature>
<evidence type="ECO:0000313" key="5">
    <source>
        <dbReference type="Proteomes" id="UP000229278"/>
    </source>
</evidence>
<proteinExistence type="predicted"/>
<accession>A0A2G6PG83</accession>
<dbReference type="SMART" id="SM00116">
    <property type="entry name" value="CBS"/>
    <property type="match status" value="2"/>
</dbReference>
<dbReference type="PANTHER" id="PTHR43080:SF2">
    <property type="entry name" value="CBS DOMAIN-CONTAINING PROTEIN"/>
    <property type="match status" value="1"/>
</dbReference>
<evidence type="ECO:0000313" key="4">
    <source>
        <dbReference type="EMBL" id="PIE83555.1"/>
    </source>
</evidence>
<evidence type="ECO:0000259" key="3">
    <source>
        <dbReference type="PROSITE" id="PS51371"/>
    </source>
</evidence>
<keyword evidence="1 2" id="KW-0129">CBS domain</keyword>
<dbReference type="CDD" id="cd04630">
    <property type="entry name" value="CBS_pair_bac"/>
    <property type="match status" value="1"/>
</dbReference>